<dbReference type="GO" id="GO:0016746">
    <property type="term" value="F:acyltransferase activity"/>
    <property type="evidence" value="ECO:0007669"/>
    <property type="project" value="UniProtKB-KW"/>
</dbReference>
<dbReference type="InterPro" id="IPR023213">
    <property type="entry name" value="CAT-like_dom_sf"/>
</dbReference>
<feature type="compositionally biased region" description="Basic and acidic residues" evidence="4">
    <location>
        <begin position="203"/>
        <end position="225"/>
    </location>
</feature>
<dbReference type="CDD" id="cd06849">
    <property type="entry name" value="lipoyl_domain"/>
    <property type="match status" value="1"/>
</dbReference>
<evidence type="ECO:0000256" key="3">
    <source>
        <dbReference type="RuleBase" id="RU003423"/>
    </source>
</evidence>
<evidence type="ECO:0000259" key="6">
    <source>
        <dbReference type="Pfam" id="PF00198"/>
    </source>
</evidence>
<dbReference type="GO" id="GO:0006086">
    <property type="term" value="P:pyruvate decarboxylation to acetyl-CoA"/>
    <property type="evidence" value="ECO:0007669"/>
    <property type="project" value="InterPro"/>
</dbReference>
<feature type="transmembrane region" description="Helical" evidence="5">
    <location>
        <begin position="158"/>
        <end position="179"/>
    </location>
</feature>
<dbReference type="Pfam" id="PF00364">
    <property type="entry name" value="Biotin_lipoyl"/>
    <property type="match status" value="1"/>
</dbReference>
<dbReference type="InterPro" id="IPR000089">
    <property type="entry name" value="Biotin_lipoyl"/>
</dbReference>
<evidence type="ECO:0000256" key="4">
    <source>
        <dbReference type="SAM" id="MobiDB-lite"/>
    </source>
</evidence>
<dbReference type="InterPro" id="IPR001078">
    <property type="entry name" value="2-oxoacid_DH_actylTfrase"/>
</dbReference>
<dbReference type="Proteomes" id="UP000224567">
    <property type="component" value="Unassembled WGS sequence"/>
</dbReference>
<evidence type="ECO:0000256" key="5">
    <source>
        <dbReference type="SAM" id="Phobius"/>
    </source>
</evidence>
<dbReference type="AlphaFoldDB" id="A0A2G2VEH5"/>
<dbReference type="EC" id="2.3.1.-" evidence="3"/>
<keyword evidence="3" id="KW-0012">Acyltransferase</keyword>
<keyword evidence="5" id="KW-0812">Transmembrane</keyword>
<evidence type="ECO:0000256" key="2">
    <source>
        <dbReference type="ARBA" id="ARBA00022823"/>
    </source>
</evidence>
<dbReference type="Gene3D" id="3.30.559.10">
    <property type="entry name" value="Chloramphenicol acetyltransferase-like domain"/>
    <property type="match status" value="1"/>
</dbReference>
<dbReference type="Pfam" id="PF00198">
    <property type="entry name" value="2-oxoacid_dh"/>
    <property type="match status" value="1"/>
</dbReference>
<feature type="domain" description="Lipoyl-binding" evidence="7">
    <location>
        <begin position="334"/>
        <end position="380"/>
    </location>
</feature>
<feature type="transmembrane region" description="Helical" evidence="5">
    <location>
        <begin position="268"/>
        <end position="294"/>
    </location>
</feature>
<dbReference type="SUPFAM" id="SSF51230">
    <property type="entry name" value="Single hybrid motif"/>
    <property type="match status" value="1"/>
</dbReference>
<evidence type="ECO:0000313" key="8">
    <source>
        <dbReference type="EMBL" id="PHT31394.1"/>
    </source>
</evidence>
<keyword evidence="9" id="KW-1185">Reference proteome</keyword>
<keyword evidence="3" id="KW-0808">Transferase</keyword>
<name>A0A2G2VEH5_CAPBA</name>
<dbReference type="PANTHER" id="PTHR23151">
    <property type="entry name" value="DIHYDROLIPOAMIDE ACETYL/SUCCINYL-TRANSFERASE-RELATED"/>
    <property type="match status" value="1"/>
</dbReference>
<dbReference type="GO" id="GO:0045254">
    <property type="term" value="C:pyruvate dehydrogenase complex"/>
    <property type="evidence" value="ECO:0007669"/>
    <property type="project" value="InterPro"/>
</dbReference>
<evidence type="ECO:0000256" key="1">
    <source>
        <dbReference type="ARBA" id="ARBA00007317"/>
    </source>
</evidence>
<feature type="domain" description="2-oxoacid dehydrogenase acyltransferase catalytic" evidence="6">
    <location>
        <begin position="429"/>
        <end position="504"/>
    </location>
</feature>
<reference evidence="9" key="2">
    <citation type="journal article" date="2017" name="J. Anim. Genet.">
        <title>Multiple reference genome sequences of hot pepper reveal the massive evolution of plant disease resistance genes by retroduplication.</title>
        <authorList>
            <person name="Kim S."/>
            <person name="Park J."/>
            <person name="Yeom S.-I."/>
            <person name="Kim Y.-M."/>
            <person name="Seo E."/>
            <person name="Kim K.-T."/>
            <person name="Kim M.-S."/>
            <person name="Lee J.M."/>
            <person name="Cheong K."/>
            <person name="Shin H.-S."/>
            <person name="Kim S.-B."/>
            <person name="Han K."/>
            <person name="Lee J."/>
            <person name="Park M."/>
            <person name="Lee H.-A."/>
            <person name="Lee H.-Y."/>
            <person name="Lee Y."/>
            <person name="Oh S."/>
            <person name="Lee J.H."/>
            <person name="Choi E."/>
            <person name="Choi E."/>
            <person name="Lee S.E."/>
            <person name="Jeon J."/>
            <person name="Kim H."/>
            <person name="Choi G."/>
            <person name="Song H."/>
            <person name="Lee J."/>
            <person name="Lee S.-C."/>
            <person name="Kwon J.-K."/>
            <person name="Lee H.-Y."/>
            <person name="Koo N."/>
            <person name="Hong Y."/>
            <person name="Kim R.W."/>
            <person name="Kang W.-H."/>
            <person name="Huh J.H."/>
            <person name="Kang B.-C."/>
            <person name="Yang T.-J."/>
            <person name="Lee Y.-H."/>
            <person name="Bennetzen J.L."/>
            <person name="Choi D."/>
        </authorList>
    </citation>
    <scope>NUCLEOTIDE SEQUENCE [LARGE SCALE GENOMIC DNA]</scope>
    <source>
        <strain evidence="9">cv. PBC81</strain>
    </source>
</reference>
<comment type="similarity">
    <text evidence="1 3">Belongs to the 2-oxoacid dehydrogenase family.</text>
</comment>
<dbReference type="InterPro" id="IPR011053">
    <property type="entry name" value="Single_hybrid_motif"/>
</dbReference>
<dbReference type="SUPFAM" id="SSF52777">
    <property type="entry name" value="CoA-dependent acyltransferases"/>
    <property type="match status" value="1"/>
</dbReference>
<dbReference type="EMBL" id="MLFT02000012">
    <property type="protein sequence ID" value="PHT31394.1"/>
    <property type="molecule type" value="Genomic_DNA"/>
</dbReference>
<dbReference type="STRING" id="33114.A0A2G2VEH5"/>
<comment type="cofactor">
    <cofactor evidence="3">
        <name>(R)-lipoate</name>
        <dbReference type="ChEBI" id="CHEBI:83088"/>
    </cofactor>
</comment>
<dbReference type="OrthoDB" id="1425086at2759"/>
<dbReference type="PANTHER" id="PTHR23151:SF90">
    <property type="entry name" value="DIHYDROLIPOYLLYSINE-RESIDUE ACETYLTRANSFERASE COMPONENT OF PYRUVATE DEHYDROGENASE COMPLEX, MITOCHONDRIAL-RELATED"/>
    <property type="match status" value="1"/>
</dbReference>
<protein>
    <recommendedName>
        <fullName evidence="3">Dihydrolipoamide acetyltransferase component of pyruvate dehydrogenase complex</fullName>
        <ecNumber evidence="3">2.3.1.-</ecNumber>
    </recommendedName>
</protein>
<keyword evidence="5" id="KW-1133">Transmembrane helix</keyword>
<organism evidence="8 9">
    <name type="scientific">Capsicum baccatum</name>
    <name type="common">Peruvian pepper</name>
    <dbReference type="NCBI Taxonomy" id="33114"/>
    <lineage>
        <taxon>Eukaryota</taxon>
        <taxon>Viridiplantae</taxon>
        <taxon>Streptophyta</taxon>
        <taxon>Embryophyta</taxon>
        <taxon>Tracheophyta</taxon>
        <taxon>Spermatophyta</taxon>
        <taxon>Magnoliopsida</taxon>
        <taxon>eudicotyledons</taxon>
        <taxon>Gunneridae</taxon>
        <taxon>Pentapetalae</taxon>
        <taxon>asterids</taxon>
        <taxon>lamiids</taxon>
        <taxon>Solanales</taxon>
        <taxon>Solanaceae</taxon>
        <taxon>Solanoideae</taxon>
        <taxon>Capsiceae</taxon>
        <taxon>Capsicum</taxon>
    </lineage>
</organism>
<sequence length="508" mass="56261">MYRLAKAREQKACKLDQVKCIKREDGRVLVEDAHIKRRCKKVEEVIEATRRIRRDRAAGPDEIPVDFWKYIGGAALAQDSHHVDIPPQELGGSQLALETSVTSINDLEKEMGKIDSKMVAIEHKAEDAITSMGNRIGFLLSYTGAWVFYQDLKLPCKVIWWIAFVSVVYMIGGLCLAIYGAARELKKMTTSVEKLDQERGKQVEKAKEIINSETSRSDKESRSDQENQNANVDDISQLHPTEKSDSVMKRSELIKNSEKYLTRFKAYYWLYVCAAILCVVLNVACICCISYFTYCHAGISVGDSVPEASLANINSSELPPHLVLDMPALSPTMIEVGDILHEIETDKATTDFESLEKGRLLAEILSPEGSKDVTVGQPIAITVEDENDVEAVRILSSSNNVVKEEKPVIAARTLESKQSTPPLYLSTEKYDVKVSVNDIVIKVVATASRNVPEANAYWDNGKGEVVLCNSVNISAAVATEKGLMTPIIRNPDKKSISSISAEVNMDIG</sequence>
<feature type="region of interest" description="Disordered" evidence="4">
    <location>
        <begin position="203"/>
        <end position="235"/>
    </location>
</feature>
<evidence type="ECO:0000259" key="7">
    <source>
        <dbReference type="Pfam" id="PF00364"/>
    </source>
</evidence>
<dbReference type="InterPro" id="IPR045257">
    <property type="entry name" value="E2/Pdx1"/>
</dbReference>
<evidence type="ECO:0000313" key="9">
    <source>
        <dbReference type="Proteomes" id="UP000224567"/>
    </source>
</evidence>
<keyword evidence="5" id="KW-0472">Membrane</keyword>
<proteinExistence type="inferred from homology"/>
<reference evidence="8 9" key="1">
    <citation type="journal article" date="2017" name="Genome Biol.">
        <title>New reference genome sequences of hot pepper reveal the massive evolution of plant disease-resistance genes by retroduplication.</title>
        <authorList>
            <person name="Kim S."/>
            <person name="Park J."/>
            <person name="Yeom S.I."/>
            <person name="Kim Y.M."/>
            <person name="Seo E."/>
            <person name="Kim K.T."/>
            <person name="Kim M.S."/>
            <person name="Lee J.M."/>
            <person name="Cheong K."/>
            <person name="Shin H.S."/>
            <person name="Kim S.B."/>
            <person name="Han K."/>
            <person name="Lee J."/>
            <person name="Park M."/>
            <person name="Lee H.A."/>
            <person name="Lee H.Y."/>
            <person name="Lee Y."/>
            <person name="Oh S."/>
            <person name="Lee J.H."/>
            <person name="Choi E."/>
            <person name="Choi E."/>
            <person name="Lee S.E."/>
            <person name="Jeon J."/>
            <person name="Kim H."/>
            <person name="Choi G."/>
            <person name="Song H."/>
            <person name="Lee J."/>
            <person name="Lee S.C."/>
            <person name="Kwon J.K."/>
            <person name="Lee H.Y."/>
            <person name="Koo N."/>
            <person name="Hong Y."/>
            <person name="Kim R.W."/>
            <person name="Kang W.H."/>
            <person name="Huh J.H."/>
            <person name="Kang B.C."/>
            <person name="Yang T.J."/>
            <person name="Lee Y.H."/>
            <person name="Bennetzen J.L."/>
            <person name="Choi D."/>
        </authorList>
    </citation>
    <scope>NUCLEOTIDE SEQUENCE [LARGE SCALE GENOMIC DNA]</scope>
    <source>
        <strain evidence="9">cv. PBC81</strain>
    </source>
</reference>
<accession>A0A2G2VEH5</accession>
<keyword evidence="2 3" id="KW-0450">Lipoyl</keyword>
<dbReference type="GO" id="GO:0005739">
    <property type="term" value="C:mitochondrion"/>
    <property type="evidence" value="ECO:0007669"/>
    <property type="project" value="TreeGrafter"/>
</dbReference>
<gene>
    <name evidence="8" type="ORF">CQW23_27731</name>
</gene>
<dbReference type="Gene3D" id="2.40.50.100">
    <property type="match status" value="1"/>
</dbReference>
<comment type="caution">
    <text evidence="8">The sequence shown here is derived from an EMBL/GenBank/DDBJ whole genome shotgun (WGS) entry which is preliminary data.</text>
</comment>